<evidence type="ECO:0000313" key="3">
    <source>
        <dbReference type="Proteomes" id="UP001501237"/>
    </source>
</evidence>
<reference evidence="3" key="1">
    <citation type="journal article" date="2019" name="Int. J. Syst. Evol. Microbiol.">
        <title>The Global Catalogue of Microorganisms (GCM) 10K type strain sequencing project: providing services to taxonomists for standard genome sequencing and annotation.</title>
        <authorList>
            <consortium name="The Broad Institute Genomics Platform"/>
            <consortium name="The Broad Institute Genome Sequencing Center for Infectious Disease"/>
            <person name="Wu L."/>
            <person name="Ma J."/>
        </authorList>
    </citation>
    <scope>NUCLEOTIDE SEQUENCE [LARGE SCALE GENOMIC DNA]</scope>
    <source>
        <strain evidence="3">JCM 9377</strain>
    </source>
</reference>
<organism evidence="2 3">
    <name type="scientific">Actinocorallia longicatena</name>
    <dbReference type="NCBI Taxonomy" id="111803"/>
    <lineage>
        <taxon>Bacteria</taxon>
        <taxon>Bacillati</taxon>
        <taxon>Actinomycetota</taxon>
        <taxon>Actinomycetes</taxon>
        <taxon>Streptosporangiales</taxon>
        <taxon>Thermomonosporaceae</taxon>
        <taxon>Actinocorallia</taxon>
    </lineage>
</organism>
<feature type="chain" id="PRO_5046847066" description="Secreted protein" evidence="1">
    <location>
        <begin position="29"/>
        <end position="156"/>
    </location>
</feature>
<feature type="signal peptide" evidence="1">
    <location>
        <begin position="1"/>
        <end position="28"/>
    </location>
</feature>
<protein>
    <recommendedName>
        <fullName evidence="4">Secreted protein</fullName>
    </recommendedName>
</protein>
<dbReference type="EMBL" id="BAAAUV010000024">
    <property type="protein sequence ID" value="GAA3233259.1"/>
    <property type="molecule type" value="Genomic_DNA"/>
</dbReference>
<comment type="caution">
    <text evidence="2">The sequence shown here is derived from an EMBL/GenBank/DDBJ whole genome shotgun (WGS) entry which is preliminary data.</text>
</comment>
<gene>
    <name evidence="2" type="ORF">GCM10010468_65730</name>
</gene>
<evidence type="ECO:0008006" key="4">
    <source>
        <dbReference type="Google" id="ProtNLM"/>
    </source>
</evidence>
<dbReference type="Proteomes" id="UP001501237">
    <property type="component" value="Unassembled WGS sequence"/>
</dbReference>
<accession>A0ABP6QJV5</accession>
<keyword evidence="3" id="KW-1185">Reference proteome</keyword>
<dbReference type="RefSeq" id="WP_344836065.1">
    <property type="nucleotide sequence ID" value="NZ_BAAAUV010000024.1"/>
</dbReference>
<proteinExistence type="predicted"/>
<sequence>MPSKFMKIGVATVMAAGALVVTGGPASAIPSGTHGWRTAKSLSGVTANGTFRPSRWKGEPTALVRYNITDTNAHDGRLAAIQLKFYDADGNWESYYAWNTRNRRGTATGGQHSYYRYALSIRECRGTQYRKNGKLKFRASKCGGWRTYYRGTRILG</sequence>
<evidence type="ECO:0000313" key="2">
    <source>
        <dbReference type="EMBL" id="GAA3233259.1"/>
    </source>
</evidence>
<name>A0ABP6QJV5_9ACTN</name>
<keyword evidence="1" id="KW-0732">Signal</keyword>
<evidence type="ECO:0000256" key="1">
    <source>
        <dbReference type="SAM" id="SignalP"/>
    </source>
</evidence>